<organism evidence="1 2">
    <name type="scientific">Bimuria novae-zelandiae CBS 107.79</name>
    <dbReference type="NCBI Taxonomy" id="1447943"/>
    <lineage>
        <taxon>Eukaryota</taxon>
        <taxon>Fungi</taxon>
        <taxon>Dikarya</taxon>
        <taxon>Ascomycota</taxon>
        <taxon>Pezizomycotina</taxon>
        <taxon>Dothideomycetes</taxon>
        <taxon>Pleosporomycetidae</taxon>
        <taxon>Pleosporales</taxon>
        <taxon>Massarineae</taxon>
        <taxon>Didymosphaeriaceae</taxon>
        <taxon>Bimuria</taxon>
    </lineage>
</organism>
<reference evidence="1" key="1">
    <citation type="journal article" date="2020" name="Stud. Mycol.">
        <title>101 Dothideomycetes genomes: a test case for predicting lifestyles and emergence of pathogens.</title>
        <authorList>
            <person name="Haridas S."/>
            <person name="Albert R."/>
            <person name="Binder M."/>
            <person name="Bloem J."/>
            <person name="Labutti K."/>
            <person name="Salamov A."/>
            <person name="Andreopoulos B."/>
            <person name="Baker S."/>
            <person name="Barry K."/>
            <person name="Bills G."/>
            <person name="Bluhm B."/>
            <person name="Cannon C."/>
            <person name="Castanera R."/>
            <person name="Culley D."/>
            <person name="Daum C."/>
            <person name="Ezra D."/>
            <person name="Gonzalez J."/>
            <person name="Henrissat B."/>
            <person name="Kuo A."/>
            <person name="Liang C."/>
            <person name="Lipzen A."/>
            <person name="Lutzoni F."/>
            <person name="Magnuson J."/>
            <person name="Mondo S."/>
            <person name="Nolan M."/>
            <person name="Ohm R."/>
            <person name="Pangilinan J."/>
            <person name="Park H.-J."/>
            <person name="Ramirez L."/>
            <person name="Alfaro M."/>
            <person name="Sun H."/>
            <person name="Tritt A."/>
            <person name="Yoshinaga Y."/>
            <person name="Zwiers L.-H."/>
            <person name="Turgeon B."/>
            <person name="Goodwin S."/>
            <person name="Spatafora J."/>
            <person name="Crous P."/>
            <person name="Grigoriev I."/>
        </authorList>
    </citation>
    <scope>NUCLEOTIDE SEQUENCE</scope>
    <source>
        <strain evidence="1">CBS 107.79</strain>
    </source>
</reference>
<protein>
    <submittedName>
        <fullName evidence="1">Uncharacterized protein</fullName>
    </submittedName>
</protein>
<accession>A0A6A5UNB9</accession>
<proteinExistence type="predicted"/>
<dbReference type="Proteomes" id="UP000800036">
    <property type="component" value="Unassembled WGS sequence"/>
</dbReference>
<sequence length="90" mass="10571">MRRKSSLRWSEDSTFIACFRWIGFAKNDLHVSSHPGNVGRRLDSRGPSISYLSRRPWWLRRILVVLVYCYASINKIFKCEPSVLRTSDSH</sequence>
<dbReference type="EMBL" id="ML976750">
    <property type="protein sequence ID" value="KAF1966164.1"/>
    <property type="molecule type" value="Genomic_DNA"/>
</dbReference>
<evidence type="ECO:0000313" key="1">
    <source>
        <dbReference type="EMBL" id="KAF1966164.1"/>
    </source>
</evidence>
<evidence type="ECO:0000313" key="2">
    <source>
        <dbReference type="Proteomes" id="UP000800036"/>
    </source>
</evidence>
<gene>
    <name evidence="1" type="ORF">BU23DRAFT_331943</name>
</gene>
<keyword evidence="2" id="KW-1185">Reference proteome</keyword>
<name>A0A6A5UNB9_9PLEO</name>
<dbReference type="AlphaFoldDB" id="A0A6A5UNB9"/>